<keyword evidence="3" id="KW-0732">Signal</keyword>
<sequence length="359" mass="40273">MKKIKTIVLLLTLSFLSMNFSCSTSDDEVKIEDFSSLDTELIARDFTGVVLVAQNDDILFNKAYGRKNSQENGFNDINTVFDMGSITKQFTAAGILKLEMQNELSVNDSLSKYFDAVPNDKKNITIHQLLTHSSGLVVGIGGDYETITEEAFLEQVFDSELISPVGERFNYSNVGYSLLGLIIEKVSGLDYEGFLRSEIFEPSNMYHTGYIIPDWQDNEVANGYLNGVEDNKPNEENWSDNGPYLNLKANGGILTRANDLLLWSQSILNNTVLDEVTTSKYLYPHFEPTNIYDSYGYGWGIENNDSENKLVLHGGTTDLFASDMWIYPNKGITIIALSNEFEASVYTIARDISNFLLVE</sequence>
<evidence type="ECO:0000256" key="1">
    <source>
        <dbReference type="ARBA" id="ARBA00004370"/>
    </source>
</evidence>
<dbReference type="InterPro" id="IPR001466">
    <property type="entry name" value="Beta-lactam-related"/>
</dbReference>
<keyword evidence="6" id="KW-1185">Reference proteome</keyword>
<dbReference type="Gene3D" id="3.40.710.10">
    <property type="entry name" value="DD-peptidase/beta-lactamase superfamily"/>
    <property type="match status" value="1"/>
</dbReference>
<gene>
    <name evidence="5" type="ORF">H7F21_08350</name>
</gene>
<evidence type="ECO:0000256" key="3">
    <source>
        <dbReference type="SAM" id="SignalP"/>
    </source>
</evidence>
<accession>A0A842IQ18</accession>
<dbReference type="Pfam" id="PF00144">
    <property type="entry name" value="Beta-lactamase"/>
    <property type="match status" value="1"/>
</dbReference>
<dbReference type="RefSeq" id="WP_185788818.1">
    <property type="nucleotide sequence ID" value="NZ_JACLCP010000002.1"/>
</dbReference>
<dbReference type="AlphaFoldDB" id="A0A842IQ18"/>
<dbReference type="PANTHER" id="PTHR46825:SF11">
    <property type="entry name" value="PENICILLIN-BINDING PROTEIN 4"/>
    <property type="match status" value="1"/>
</dbReference>
<dbReference type="SUPFAM" id="SSF56601">
    <property type="entry name" value="beta-lactamase/transpeptidase-like"/>
    <property type="match status" value="1"/>
</dbReference>
<protein>
    <submittedName>
        <fullName evidence="5">Beta-lactamase family protein</fullName>
    </submittedName>
</protein>
<dbReference type="Proteomes" id="UP000533900">
    <property type="component" value="Unassembled WGS sequence"/>
</dbReference>
<dbReference type="EMBL" id="JACLCP010000002">
    <property type="protein sequence ID" value="MBC2845100.1"/>
    <property type="molecule type" value="Genomic_DNA"/>
</dbReference>
<feature type="domain" description="Beta-lactamase-related" evidence="4">
    <location>
        <begin position="48"/>
        <end position="343"/>
    </location>
</feature>
<dbReference type="PANTHER" id="PTHR46825">
    <property type="entry name" value="D-ALANYL-D-ALANINE-CARBOXYPEPTIDASE/ENDOPEPTIDASE AMPH"/>
    <property type="match status" value="1"/>
</dbReference>
<comment type="subcellular location">
    <subcellularLocation>
        <location evidence="1">Membrane</location>
    </subcellularLocation>
</comment>
<dbReference type="GO" id="GO:0016020">
    <property type="term" value="C:membrane"/>
    <property type="evidence" value="ECO:0007669"/>
    <property type="project" value="UniProtKB-SubCell"/>
</dbReference>
<proteinExistence type="predicted"/>
<reference evidence="5" key="1">
    <citation type="submission" date="2020-08" db="EMBL/GenBank/DDBJ databases">
        <title>Winogradskyella ouciana sp. nov., isolated from the hadal seawater of the Mariana Trench.</title>
        <authorList>
            <person name="He X."/>
        </authorList>
    </citation>
    <scope>NUCLEOTIDE SEQUENCE [LARGE SCALE GENOMIC DNA]</scope>
    <source>
        <strain evidence="5">KCTC 52348</strain>
    </source>
</reference>
<organism evidence="5 6">
    <name type="scientific">Winogradskyella flava</name>
    <dbReference type="NCBI Taxonomy" id="1884876"/>
    <lineage>
        <taxon>Bacteria</taxon>
        <taxon>Pseudomonadati</taxon>
        <taxon>Bacteroidota</taxon>
        <taxon>Flavobacteriia</taxon>
        <taxon>Flavobacteriales</taxon>
        <taxon>Flavobacteriaceae</taxon>
        <taxon>Winogradskyella</taxon>
    </lineage>
</organism>
<feature type="chain" id="PRO_5032524968" evidence="3">
    <location>
        <begin position="24"/>
        <end position="359"/>
    </location>
</feature>
<evidence type="ECO:0000313" key="5">
    <source>
        <dbReference type="EMBL" id="MBC2845100.1"/>
    </source>
</evidence>
<evidence type="ECO:0000256" key="2">
    <source>
        <dbReference type="ARBA" id="ARBA00023136"/>
    </source>
</evidence>
<evidence type="ECO:0000259" key="4">
    <source>
        <dbReference type="Pfam" id="PF00144"/>
    </source>
</evidence>
<name>A0A842IQ18_9FLAO</name>
<feature type="signal peptide" evidence="3">
    <location>
        <begin position="1"/>
        <end position="23"/>
    </location>
</feature>
<keyword evidence="2" id="KW-0472">Membrane</keyword>
<evidence type="ECO:0000313" key="6">
    <source>
        <dbReference type="Proteomes" id="UP000533900"/>
    </source>
</evidence>
<comment type="caution">
    <text evidence="5">The sequence shown here is derived from an EMBL/GenBank/DDBJ whole genome shotgun (WGS) entry which is preliminary data.</text>
</comment>
<dbReference type="InterPro" id="IPR012338">
    <property type="entry name" value="Beta-lactam/transpept-like"/>
</dbReference>
<dbReference type="InterPro" id="IPR050491">
    <property type="entry name" value="AmpC-like"/>
</dbReference>